<comment type="caution">
    <text evidence="11">The sequence shown here is derived from an EMBL/GenBank/DDBJ whole genome shotgun (WGS) entry which is preliminary data.</text>
</comment>
<dbReference type="AlphaFoldDB" id="A0A9X3ISZ2"/>
<evidence type="ECO:0000256" key="3">
    <source>
        <dbReference type="ARBA" id="ARBA00022676"/>
    </source>
</evidence>
<organism evidence="11 12">
    <name type="scientific">Parathalassolituus penaei</name>
    <dbReference type="NCBI Taxonomy" id="2997323"/>
    <lineage>
        <taxon>Bacteria</taxon>
        <taxon>Pseudomonadati</taxon>
        <taxon>Pseudomonadota</taxon>
        <taxon>Gammaproteobacteria</taxon>
        <taxon>Oceanospirillales</taxon>
        <taxon>Oceanospirillaceae</taxon>
        <taxon>Parathalassolituus</taxon>
    </lineage>
</organism>
<feature type="domain" description="L,D-TPase catalytic" evidence="10">
    <location>
        <begin position="7"/>
        <end position="162"/>
    </location>
</feature>
<dbReference type="SUPFAM" id="SSF141523">
    <property type="entry name" value="L,D-transpeptidase catalytic domain-like"/>
    <property type="match status" value="1"/>
</dbReference>
<dbReference type="GO" id="GO:0071555">
    <property type="term" value="P:cell wall organization"/>
    <property type="evidence" value="ECO:0007669"/>
    <property type="project" value="UniProtKB-UniRule"/>
</dbReference>
<dbReference type="PANTHER" id="PTHR30582">
    <property type="entry name" value="L,D-TRANSPEPTIDASE"/>
    <property type="match status" value="1"/>
</dbReference>
<dbReference type="GO" id="GO:0071972">
    <property type="term" value="F:peptidoglycan L,D-transpeptidase activity"/>
    <property type="evidence" value="ECO:0007669"/>
    <property type="project" value="TreeGrafter"/>
</dbReference>
<dbReference type="GO" id="GO:0008360">
    <property type="term" value="P:regulation of cell shape"/>
    <property type="evidence" value="ECO:0007669"/>
    <property type="project" value="UniProtKB-UniRule"/>
</dbReference>
<keyword evidence="3" id="KW-0328">Glycosyltransferase</keyword>
<evidence type="ECO:0000256" key="8">
    <source>
        <dbReference type="ARBA" id="ARBA00023316"/>
    </source>
</evidence>
<keyword evidence="6 9" id="KW-0133">Cell shape</keyword>
<comment type="pathway">
    <text evidence="1 9">Cell wall biogenesis; peptidoglycan biosynthesis.</text>
</comment>
<dbReference type="InterPro" id="IPR050979">
    <property type="entry name" value="LD-transpeptidase"/>
</dbReference>
<keyword evidence="7 9" id="KW-0573">Peptidoglycan synthesis</keyword>
<evidence type="ECO:0000256" key="7">
    <source>
        <dbReference type="ARBA" id="ARBA00022984"/>
    </source>
</evidence>
<dbReference type="PROSITE" id="PS52029">
    <property type="entry name" value="LD_TPASE"/>
    <property type="match status" value="1"/>
</dbReference>
<gene>
    <name evidence="11" type="ORF">OUO13_05635</name>
</gene>
<evidence type="ECO:0000256" key="5">
    <source>
        <dbReference type="ARBA" id="ARBA00022801"/>
    </source>
</evidence>
<sequence>MDESVLPLVEVSLDDQQLRLSTADACFLFPVSTAANGPGEREGSGCTPRGWHRVAARIGDGLPVNSVLVGRRPTGEVYSEQLARDFPTRDWILTRILWLQGMEVGRNRLGNLDSMRRYIYIHGTPDTEPMGVPASHGCIRMRNEDLLTLFERVPAGARVWIQQHSFSRIPCRNL</sequence>
<evidence type="ECO:0000256" key="4">
    <source>
        <dbReference type="ARBA" id="ARBA00022679"/>
    </source>
</evidence>
<dbReference type="PANTHER" id="PTHR30582:SF24">
    <property type="entry name" value="L,D-TRANSPEPTIDASE ERFK_SRFK-RELATED"/>
    <property type="match status" value="1"/>
</dbReference>
<keyword evidence="4" id="KW-0808">Transferase</keyword>
<proteinExistence type="inferred from homology"/>
<dbReference type="CDD" id="cd16913">
    <property type="entry name" value="YkuD_like"/>
    <property type="match status" value="1"/>
</dbReference>
<keyword evidence="12" id="KW-1185">Reference proteome</keyword>
<evidence type="ECO:0000256" key="1">
    <source>
        <dbReference type="ARBA" id="ARBA00004752"/>
    </source>
</evidence>
<dbReference type="GO" id="GO:0016757">
    <property type="term" value="F:glycosyltransferase activity"/>
    <property type="evidence" value="ECO:0007669"/>
    <property type="project" value="UniProtKB-KW"/>
</dbReference>
<keyword evidence="8 9" id="KW-0961">Cell wall biogenesis/degradation</keyword>
<feature type="active site" description="Nucleophile" evidence="9">
    <location>
        <position position="138"/>
    </location>
</feature>
<evidence type="ECO:0000256" key="6">
    <source>
        <dbReference type="ARBA" id="ARBA00022960"/>
    </source>
</evidence>
<dbReference type="Gene3D" id="2.40.440.10">
    <property type="entry name" value="L,D-transpeptidase catalytic domain-like"/>
    <property type="match status" value="1"/>
</dbReference>
<comment type="similarity">
    <text evidence="2">Belongs to the YkuD family.</text>
</comment>
<evidence type="ECO:0000313" key="11">
    <source>
        <dbReference type="EMBL" id="MCY0964658.1"/>
    </source>
</evidence>
<dbReference type="GO" id="GO:0005576">
    <property type="term" value="C:extracellular region"/>
    <property type="evidence" value="ECO:0007669"/>
    <property type="project" value="TreeGrafter"/>
</dbReference>
<dbReference type="Proteomes" id="UP001150830">
    <property type="component" value="Unassembled WGS sequence"/>
</dbReference>
<feature type="active site" description="Proton donor/acceptor" evidence="9">
    <location>
        <position position="122"/>
    </location>
</feature>
<keyword evidence="5" id="KW-0378">Hydrolase</keyword>
<dbReference type="EMBL" id="JAPNOA010000018">
    <property type="protein sequence ID" value="MCY0964658.1"/>
    <property type="molecule type" value="Genomic_DNA"/>
</dbReference>
<evidence type="ECO:0000256" key="9">
    <source>
        <dbReference type="PROSITE-ProRule" id="PRU01373"/>
    </source>
</evidence>
<reference evidence="11" key="1">
    <citation type="submission" date="2022-11" db="EMBL/GenBank/DDBJ databases">
        <title>Parathalassolutuus dongxingensis gen. nov., sp. nov., a novel member of family Oceanospirillaceae isolated from a coastal shrimp pond in Guangxi, China.</title>
        <authorList>
            <person name="Chen H."/>
        </authorList>
    </citation>
    <scope>NUCLEOTIDE SEQUENCE</scope>
    <source>
        <strain evidence="11">G-43</strain>
    </source>
</reference>
<dbReference type="GO" id="GO:0018104">
    <property type="term" value="P:peptidoglycan-protein cross-linking"/>
    <property type="evidence" value="ECO:0007669"/>
    <property type="project" value="TreeGrafter"/>
</dbReference>
<protein>
    <submittedName>
        <fullName evidence="11">L,D-transpeptidase</fullName>
    </submittedName>
</protein>
<dbReference type="RefSeq" id="WP_283172870.1">
    <property type="nucleotide sequence ID" value="NZ_JAPNOA010000018.1"/>
</dbReference>
<name>A0A9X3ISZ2_9GAMM</name>
<dbReference type="InterPro" id="IPR038063">
    <property type="entry name" value="Transpep_catalytic_dom"/>
</dbReference>
<evidence type="ECO:0000256" key="2">
    <source>
        <dbReference type="ARBA" id="ARBA00005992"/>
    </source>
</evidence>
<evidence type="ECO:0000259" key="10">
    <source>
        <dbReference type="PROSITE" id="PS52029"/>
    </source>
</evidence>
<dbReference type="Pfam" id="PF03734">
    <property type="entry name" value="YkuD"/>
    <property type="match status" value="1"/>
</dbReference>
<accession>A0A9X3ISZ2</accession>
<dbReference type="InterPro" id="IPR005490">
    <property type="entry name" value="LD_TPept_cat_dom"/>
</dbReference>
<evidence type="ECO:0000313" key="12">
    <source>
        <dbReference type="Proteomes" id="UP001150830"/>
    </source>
</evidence>